<evidence type="ECO:0000313" key="1">
    <source>
        <dbReference type="EMBL" id="TFK03140.1"/>
    </source>
</evidence>
<dbReference type="STRING" id="55544.A0A4D9E807"/>
<organism evidence="1 2">
    <name type="scientific">Platysternon megacephalum</name>
    <name type="common">big-headed turtle</name>
    <dbReference type="NCBI Taxonomy" id="55544"/>
    <lineage>
        <taxon>Eukaryota</taxon>
        <taxon>Metazoa</taxon>
        <taxon>Chordata</taxon>
        <taxon>Craniata</taxon>
        <taxon>Vertebrata</taxon>
        <taxon>Euteleostomi</taxon>
        <taxon>Archelosauria</taxon>
        <taxon>Testudinata</taxon>
        <taxon>Testudines</taxon>
        <taxon>Cryptodira</taxon>
        <taxon>Durocryptodira</taxon>
        <taxon>Testudinoidea</taxon>
        <taxon>Platysternidae</taxon>
        <taxon>Platysternon</taxon>
    </lineage>
</organism>
<evidence type="ECO:0000313" key="2">
    <source>
        <dbReference type="Proteomes" id="UP000297703"/>
    </source>
</evidence>
<dbReference type="EMBL" id="QXTE01000167">
    <property type="protein sequence ID" value="TFK03140.1"/>
    <property type="molecule type" value="Genomic_DNA"/>
</dbReference>
<name>A0A4D9E807_9SAUR</name>
<dbReference type="OrthoDB" id="429991at2759"/>
<accession>A0A4D9E807</accession>
<gene>
    <name evidence="1" type="ORF">DR999_PMT14547</name>
</gene>
<proteinExistence type="predicted"/>
<sequence>MSKSKGPSRAGNYGASTCRTAATAPGGVKQYPPISAKIKGPGAGKYGRQPCTGIRNHDFTMFAEPAYTMHIKHTEKILADTVSPGACFVDPHLSRFGWWKPSSFRIQNREKSLRTHCTPSVLFRNGPRYWNSSSERGALVELWETQDWKSTRIMLALGCPGGEDANAEGSVHAAKGGEGCATIALADVLPLLSCYPLHDPLCLSQQTLLGVNDLTCQEH</sequence>
<protein>
    <submittedName>
        <fullName evidence="1">Actin-like protein 6A</fullName>
    </submittedName>
</protein>
<dbReference type="Proteomes" id="UP000297703">
    <property type="component" value="Unassembled WGS sequence"/>
</dbReference>
<comment type="caution">
    <text evidence="1">The sequence shown here is derived from an EMBL/GenBank/DDBJ whole genome shotgun (WGS) entry which is preliminary data.</text>
</comment>
<dbReference type="AlphaFoldDB" id="A0A4D9E807"/>
<keyword evidence="2" id="KW-1185">Reference proteome</keyword>
<reference evidence="1 2" key="1">
    <citation type="submission" date="2019-04" db="EMBL/GenBank/DDBJ databases">
        <title>Draft genome of the big-headed turtle Platysternon megacephalum.</title>
        <authorList>
            <person name="Gong S."/>
        </authorList>
    </citation>
    <scope>NUCLEOTIDE SEQUENCE [LARGE SCALE GENOMIC DNA]</scope>
    <source>
        <strain evidence="1">DO16091913</strain>
        <tissue evidence="1">Muscle</tissue>
    </source>
</reference>
<reference evidence="1 2" key="2">
    <citation type="submission" date="2019-04" db="EMBL/GenBank/DDBJ databases">
        <title>The genome sequence of big-headed turtle.</title>
        <authorList>
            <person name="Gong S."/>
        </authorList>
    </citation>
    <scope>NUCLEOTIDE SEQUENCE [LARGE SCALE GENOMIC DNA]</scope>
    <source>
        <strain evidence="1">DO16091913</strain>
        <tissue evidence="1">Muscle</tissue>
    </source>
</reference>